<evidence type="ECO:0000256" key="1">
    <source>
        <dbReference type="SAM" id="Phobius"/>
    </source>
</evidence>
<evidence type="ECO:0000313" key="3">
    <source>
        <dbReference type="Proteomes" id="UP001596119"/>
    </source>
</evidence>
<feature type="transmembrane region" description="Helical" evidence="1">
    <location>
        <begin position="86"/>
        <end position="107"/>
    </location>
</feature>
<gene>
    <name evidence="2" type="ORF">ACFQH9_12050</name>
</gene>
<keyword evidence="1" id="KW-1133">Transmembrane helix</keyword>
<keyword evidence="1" id="KW-0812">Transmembrane</keyword>
<dbReference type="EMBL" id="JBHSQK010000025">
    <property type="protein sequence ID" value="MFC5949007.1"/>
    <property type="molecule type" value="Genomic_DNA"/>
</dbReference>
<sequence length="167" mass="17198">MTASWFTAGAVAACAASGAGHLAQLVLRRRSRIEVHHDLVQLSMSAGMAAMLVGHAASATTAIVALIVLVTWPVVARGPMRDAVDWHHVVAAGAMLFMAVVGHSSAYVHATSFGISLVALASSGYYLSHLMSIAAGLEGPTRSGGVLDRVTSATMSSLMVVMLLGML</sequence>
<keyword evidence="3" id="KW-1185">Reference proteome</keyword>
<protein>
    <recommendedName>
        <fullName evidence="4">MHYT domain-containing protein</fullName>
    </recommendedName>
</protein>
<evidence type="ECO:0000313" key="2">
    <source>
        <dbReference type="EMBL" id="MFC5949007.1"/>
    </source>
</evidence>
<evidence type="ECO:0008006" key="4">
    <source>
        <dbReference type="Google" id="ProtNLM"/>
    </source>
</evidence>
<feature type="transmembrane region" description="Helical" evidence="1">
    <location>
        <begin position="113"/>
        <end position="134"/>
    </location>
</feature>
<comment type="caution">
    <text evidence="2">The sequence shown here is derived from an EMBL/GenBank/DDBJ whole genome shotgun (WGS) entry which is preliminary data.</text>
</comment>
<proteinExistence type="predicted"/>
<reference evidence="3" key="1">
    <citation type="journal article" date="2019" name="Int. J. Syst. Evol. Microbiol.">
        <title>The Global Catalogue of Microorganisms (GCM) 10K type strain sequencing project: providing services to taxonomists for standard genome sequencing and annotation.</title>
        <authorList>
            <consortium name="The Broad Institute Genomics Platform"/>
            <consortium name="The Broad Institute Genome Sequencing Center for Infectious Disease"/>
            <person name="Wu L."/>
            <person name="Ma J."/>
        </authorList>
    </citation>
    <scope>NUCLEOTIDE SEQUENCE [LARGE SCALE GENOMIC DNA]</scope>
    <source>
        <strain evidence="3">CGMCC 4.7397</strain>
    </source>
</reference>
<accession>A0ABW1I9H1</accession>
<dbReference type="Proteomes" id="UP001596119">
    <property type="component" value="Unassembled WGS sequence"/>
</dbReference>
<organism evidence="2 3">
    <name type="scientific">Pseudonocardia lutea</name>
    <dbReference type="NCBI Taxonomy" id="2172015"/>
    <lineage>
        <taxon>Bacteria</taxon>
        <taxon>Bacillati</taxon>
        <taxon>Actinomycetota</taxon>
        <taxon>Actinomycetes</taxon>
        <taxon>Pseudonocardiales</taxon>
        <taxon>Pseudonocardiaceae</taxon>
        <taxon>Pseudonocardia</taxon>
    </lineage>
</organism>
<name>A0ABW1I9H1_9PSEU</name>
<feature type="transmembrane region" description="Helical" evidence="1">
    <location>
        <begin position="46"/>
        <end position="74"/>
    </location>
</feature>
<keyword evidence="1" id="KW-0472">Membrane</keyword>
<dbReference type="RefSeq" id="WP_379566089.1">
    <property type="nucleotide sequence ID" value="NZ_JBHSQK010000025.1"/>
</dbReference>